<dbReference type="EMBL" id="JBHUON010000018">
    <property type="protein sequence ID" value="MFD2865838.1"/>
    <property type="molecule type" value="Genomic_DNA"/>
</dbReference>
<keyword evidence="2" id="KW-1185">Reference proteome</keyword>
<reference evidence="2" key="1">
    <citation type="journal article" date="2019" name="Int. J. Syst. Evol. Microbiol.">
        <title>The Global Catalogue of Microorganisms (GCM) 10K type strain sequencing project: providing services to taxonomists for standard genome sequencing and annotation.</title>
        <authorList>
            <consortium name="The Broad Institute Genomics Platform"/>
            <consortium name="The Broad Institute Genome Sequencing Center for Infectious Disease"/>
            <person name="Wu L."/>
            <person name="Ma J."/>
        </authorList>
    </citation>
    <scope>NUCLEOTIDE SEQUENCE [LARGE SCALE GENOMIC DNA]</scope>
    <source>
        <strain evidence="2">KCTC 52232</strain>
    </source>
</reference>
<gene>
    <name evidence="1" type="ORF">ACFSYC_14150</name>
</gene>
<dbReference type="Proteomes" id="UP001597601">
    <property type="component" value="Unassembled WGS sequence"/>
</dbReference>
<organism evidence="1 2">
    <name type="scientific">Mucilaginibacter antarcticus</name>
    <dbReference type="NCBI Taxonomy" id="1855725"/>
    <lineage>
        <taxon>Bacteria</taxon>
        <taxon>Pseudomonadati</taxon>
        <taxon>Bacteroidota</taxon>
        <taxon>Sphingobacteriia</taxon>
        <taxon>Sphingobacteriales</taxon>
        <taxon>Sphingobacteriaceae</taxon>
        <taxon>Mucilaginibacter</taxon>
    </lineage>
</organism>
<evidence type="ECO:0008006" key="3">
    <source>
        <dbReference type="Google" id="ProtNLM"/>
    </source>
</evidence>
<proteinExistence type="predicted"/>
<comment type="caution">
    <text evidence="1">The sequence shown here is derived from an EMBL/GenBank/DDBJ whole genome shotgun (WGS) entry which is preliminary data.</text>
</comment>
<protein>
    <recommendedName>
        <fullName evidence="3">EcsC family protein</fullName>
    </recommendedName>
</protein>
<accession>A0ABW5XRG3</accession>
<evidence type="ECO:0000313" key="1">
    <source>
        <dbReference type="EMBL" id="MFD2865838.1"/>
    </source>
</evidence>
<sequence length="158" mass="17490">MNDLPILSHTDLKNEIYRLQGLEREKGMELNKRFSSPGAIFSSVFSMFGGGDKKDDKDGGIFNQDFLGLISRLVLPLALNNTLFKKSGFIVKTIVGLLSQKASHYISEDAVEGVWDKAKGLFGKVTHIFDKKAPKAKPDVASYKKINKDEQPVVMSPS</sequence>
<name>A0ABW5XRG3_9SPHI</name>
<evidence type="ECO:0000313" key="2">
    <source>
        <dbReference type="Proteomes" id="UP001597601"/>
    </source>
</evidence>
<dbReference type="RefSeq" id="WP_377128902.1">
    <property type="nucleotide sequence ID" value="NZ_JBHUHN010000001.1"/>
</dbReference>